<name>A0A075MRV8_9ARCH</name>
<organism evidence="2 3">
    <name type="scientific">Candidatus Nitrososphaera evergladensis SR1</name>
    <dbReference type="NCBI Taxonomy" id="1459636"/>
    <lineage>
        <taxon>Archaea</taxon>
        <taxon>Nitrososphaerota</taxon>
        <taxon>Nitrososphaeria</taxon>
        <taxon>Nitrososphaerales</taxon>
        <taxon>Nitrososphaeraceae</taxon>
        <taxon>Nitrososphaera</taxon>
    </lineage>
</organism>
<accession>A0A075MRV8</accession>
<dbReference type="EMBL" id="CP007174">
    <property type="protein sequence ID" value="AIF84241.1"/>
    <property type="molecule type" value="Genomic_DNA"/>
</dbReference>
<dbReference type="Proteomes" id="UP000028194">
    <property type="component" value="Chromosome"/>
</dbReference>
<dbReference type="AlphaFoldDB" id="A0A075MRV8"/>
<keyword evidence="1" id="KW-1133">Transmembrane helix</keyword>
<feature type="transmembrane region" description="Helical" evidence="1">
    <location>
        <begin position="7"/>
        <end position="25"/>
    </location>
</feature>
<dbReference type="STRING" id="1459636.NTE_02187"/>
<evidence type="ECO:0000256" key="1">
    <source>
        <dbReference type="SAM" id="Phobius"/>
    </source>
</evidence>
<dbReference type="GeneID" id="41597909"/>
<proteinExistence type="predicted"/>
<evidence type="ECO:0000313" key="3">
    <source>
        <dbReference type="Proteomes" id="UP000028194"/>
    </source>
</evidence>
<protein>
    <submittedName>
        <fullName evidence="2">Uncharacterized protein</fullName>
    </submittedName>
</protein>
<sequence>MERINGETIAGAALALLGALFMFAAQMNTTWAAAVPAALVLIAVGIALVVLGRYTTKKSNRSHPHTEEHSHH</sequence>
<feature type="transmembrane region" description="Helical" evidence="1">
    <location>
        <begin position="31"/>
        <end position="51"/>
    </location>
</feature>
<gene>
    <name evidence="2" type="ORF">NTE_02187</name>
</gene>
<keyword evidence="1" id="KW-0812">Transmembrane</keyword>
<dbReference type="KEGG" id="nev:NTE_02187"/>
<dbReference type="HOGENOM" id="CLU_201545_0_0_2"/>
<dbReference type="RefSeq" id="WP_148700852.1">
    <property type="nucleotide sequence ID" value="NZ_CP007174.1"/>
</dbReference>
<keyword evidence="1" id="KW-0472">Membrane</keyword>
<evidence type="ECO:0000313" key="2">
    <source>
        <dbReference type="EMBL" id="AIF84241.1"/>
    </source>
</evidence>
<keyword evidence="3" id="KW-1185">Reference proteome</keyword>
<reference evidence="2 3" key="1">
    <citation type="journal article" date="2014" name="PLoS ONE">
        <title>Genome Sequence of Candidatus Nitrososphaera evergladensis from Group I.1b Enriched from Everglades Soil Reveals Novel Genomic Features of the Ammonia-Oxidizing Archaea.</title>
        <authorList>
            <person name="Zhalnina K.V."/>
            <person name="Dias R."/>
            <person name="Leonard M.T."/>
            <person name="Dorr de Quadros P."/>
            <person name="Camargo F.A."/>
            <person name="Drew J.C."/>
            <person name="Farmerie W.G."/>
            <person name="Daroub S.H."/>
            <person name="Triplett E.W."/>
        </authorList>
    </citation>
    <scope>NUCLEOTIDE SEQUENCE [LARGE SCALE GENOMIC DNA]</scope>
    <source>
        <strain evidence="2 3">SR1</strain>
    </source>
</reference>